<dbReference type="PANTHER" id="PTHR13847:SF213">
    <property type="entry name" value="DEPENDENT OXIDOREDUCTASE, PUTATIVE-RELATED"/>
    <property type="match status" value="1"/>
</dbReference>
<name>A0A179HM10_PURLI</name>
<evidence type="ECO:0000313" key="7">
    <source>
        <dbReference type="Proteomes" id="UP000245956"/>
    </source>
</evidence>
<dbReference type="Proteomes" id="UP000245956">
    <property type="component" value="Unassembled WGS sequence"/>
</dbReference>
<reference evidence="2" key="4">
    <citation type="submission" date="2023-11" db="EMBL/GenBank/DDBJ databases">
        <authorList>
            <person name="Beijen E."/>
            <person name="Ohm R.A."/>
        </authorList>
    </citation>
    <scope>NUCLEOTIDE SEQUENCE</scope>
    <source>
        <strain evidence="2">CBS 150709</strain>
    </source>
</reference>
<evidence type="ECO:0000259" key="1">
    <source>
        <dbReference type="Pfam" id="PF01266"/>
    </source>
</evidence>
<dbReference type="Gene3D" id="3.30.9.10">
    <property type="entry name" value="D-Amino Acid Oxidase, subunit A, domain 2"/>
    <property type="match status" value="1"/>
</dbReference>
<dbReference type="EMBL" id="LSBH01000002">
    <property type="protein sequence ID" value="OAQ83729.1"/>
    <property type="molecule type" value="Genomic_DNA"/>
</dbReference>
<dbReference type="InterPro" id="IPR036188">
    <property type="entry name" value="FAD/NAD-bd_sf"/>
</dbReference>
<dbReference type="EMBL" id="LCWV01000014">
    <property type="protein sequence ID" value="PWI68768.1"/>
    <property type="molecule type" value="Genomic_DNA"/>
</dbReference>
<accession>A0A179HM10</accession>
<dbReference type="GeneID" id="28886798"/>
<comment type="caution">
    <text evidence="4">The sequence shown here is derived from an EMBL/GenBank/DDBJ whole genome shotgun (WGS) entry which is preliminary data.</text>
</comment>
<dbReference type="EMBL" id="LSBI01000004">
    <property type="protein sequence ID" value="OAQ90509.1"/>
    <property type="molecule type" value="Genomic_DNA"/>
</dbReference>
<dbReference type="OMA" id="SPERCGM"/>
<evidence type="ECO:0000313" key="8">
    <source>
        <dbReference type="Proteomes" id="UP001287286"/>
    </source>
</evidence>
<evidence type="ECO:0000313" key="3">
    <source>
        <dbReference type="EMBL" id="OAQ83729.1"/>
    </source>
</evidence>
<evidence type="ECO:0000313" key="2">
    <source>
        <dbReference type="EMBL" id="KAK4095632.1"/>
    </source>
</evidence>
<dbReference type="AlphaFoldDB" id="A0A179HM10"/>
<dbReference type="Gene3D" id="3.50.50.60">
    <property type="entry name" value="FAD/NAD(P)-binding domain"/>
    <property type="match status" value="1"/>
</dbReference>
<dbReference type="Proteomes" id="UP000078340">
    <property type="component" value="Unassembled WGS sequence"/>
</dbReference>
<dbReference type="Pfam" id="PF01266">
    <property type="entry name" value="DAO"/>
    <property type="match status" value="1"/>
</dbReference>
<gene>
    <name evidence="5" type="ORF">PCL_01857</name>
    <name evidence="2" type="ORF">Purlil1_428</name>
    <name evidence="3" type="ORF">VFPBJ_02497</name>
    <name evidence="4" type="ORF">VFPFJ_04669</name>
</gene>
<evidence type="ECO:0000313" key="5">
    <source>
        <dbReference type="EMBL" id="PWI68768.1"/>
    </source>
</evidence>
<dbReference type="Proteomes" id="UP001287286">
    <property type="component" value="Unassembled WGS sequence"/>
</dbReference>
<reference evidence="5" key="1">
    <citation type="submission" date="2015-05" db="EMBL/GenBank/DDBJ databases">
        <authorList>
            <person name="Wang D.B."/>
            <person name="Wang M."/>
        </authorList>
    </citation>
    <scope>NUCLEOTIDE SEQUENCE</scope>
    <source>
        <strain evidence="5">36-1</strain>
    </source>
</reference>
<reference evidence="4 6" key="3">
    <citation type="submission" date="2016-02" db="EMBL/GenBank/DDBJ databases">
        <title>Biosynthesis of antibiotic leucinostatins and their inhibition on Phytophthora in bio-control Purpureocillium lilacinum.</title>
        <authorList>
            <person name="Wang G."/>
            <person name="Liu Z."/>
            <person name="Lin R."/>
            <person name="Li E."/>
            <person name="Mao Z."/>
            <person name="Ling J."/>
            <person name="Yin W."/>
            <person name="Xie B."/>
        </authorList>
    </citation>
    <scope>NUCLEOTIDE SEQUENCE [LARGE SCALE GENOMIC DNA]</scope>
    <source>
        <strain evidence="3">PLBJ-1</strain>
        <strain evidence="4">PLFJ-1</strain>
    </source>
</reference>
<protein>
    <submittedName>
        <fullName evidence="4">FAD dependent oxidoreductase superfamily protein</fullName>
    </submittedName>
</protein>
<dbReference type="PANTHER" id="PTHR13847">
    <property type="entry name" value="SARCOSINE DEHYDROGENASE-RELATED"/>
    <property type="match status" value="1"/>
</dbReference>
<dbReference type="KEGG" id="plj:28886798"/>
<dbReference type="Proteomes" id="UP000078240">
    <property type="component" value="Unassembled WGS sequence"/>
</dbReference>
<dbReference type="SUPFAM" id="SSF51905">
    <property type="entry name" value="FAD/NAD(P)-binding domain"/>
    <property type="match status" value="1"/>
</dbReference>
<dbReference type="GO" id="GO:0005737">
    <property type="term" value="C:cytoplasm"/>
    <property type="evidence" value="ECO:0007669"/>
    <property type="project" value="TreeGrafter"/>
</dbReference>
<organism evidence="4 6">
    <name type="scientific">Purpureocillium lilacinum</name>
    <name type="common">Paecilomyces lilacinus</name>
    <dbReference type="NCBI Taxonomy" id="33203"/>
    <lineage>
        <taxon>Eukaryota</taxon>
        <taxon>Fungi</taxon>
        <taxon>Dikarya</taxon>
        <taxon>Ascomycota</taxon>
        <taxon>Pezizomycotina</taxon>
        <taxon>Sordariomycetes</taxon>
        <taxon>Hypocreomycetidae</taxon>
        <taxon>Hypocreales</taxon>
        <taxon>Ophiocordycipitaceae</taxon>
        <taxon>Purpureocillium</taxon>
    </lineage>
</organism>
<sequence length="485" mass="51436">MTSAPSLAEAVKSRIALPPGLPKPNPTTAVWQDPPHPTVADAQSAVLPKTVDIAIIGSGITGCSVAHTLLDASPTLRVTVLEARQAVSGATGRNGGHLLSDSSSLVPKLVPAIGTDAAGEVARFSEANIARIKELVAALDRPEREAVELREVIGSAAFGDAETLAAAQEGLKILEEIHPGSGLQHKIVSAEEAVKKYKYNTSIAGAVEQQGAAALWPYRLITAVFRQLLDKHSDRFNLETSTPVQSIECTNAEGPEYPYTLTTPRGTIRAAKIIHCTNGFSGHLVPNLPGRLFPIRGTMSTQQPGPSFANLGQNVSWSYLCKPKLDHETGEFCPGLYYAQQNARTGAIFIGGEGQKMEDLLSSDDSVIAREARESLCNVLPRIYDADVAPVGEQKVWSGILGFTSDGLPLVGRLTEDLTGRAGDGEWIAAGFNGHGMDKCWLTGEAVAKMAIGGERPEGFPRAFMVSPERCGMMGAEQALEVLLG</sequence>
<reference evidence="2 8" key="5">
    <citation type="journal article" date="2024" name="Microbiol. Resour. Announc.">
        <title>Genome annotations for the ascomycete fungi Trichoderma harzianum, Trichoderma aggressivum, and Purpureocillium lilacinum.</title>
        <authorList>
            <person name="Beijen E.P.W."/>
            <person name="Ohm R.A."/>
        </authorList>
    </citation>
    <scope>NUCLEOTIDE SEQUENCE [LARGE SCALE GENOMIC DNA]</scope>
    <source>
        <strain evidence="2 8">CBS 150709</strain>
    </source>
</reference>
<proteinExistence type="predicted"/>
<evidence type="ECO:0000313" key="4">
    <source>
        <dbReference type="EMBL" id="OAQ90509.1"/>
    </source>
</evidence>
<dbReference type="InterPro" id="IPR006076">
    <property type="entry name" value="FAD-dep_OxRdtase"/>
</dbReference>
<feature type="domain" description="FAD dependent oxidoreductase" evidence="1">
    <location>
        <begin position="52"/>
        <end position="450"/>
    </location>
</feature>
<keyword evidence="8" id="KW-1185">Reference proteome</keyword>
<dbReference type="EMBL" id="JAWRVI010000001">
    <property type="protein sequence ID" value="KAK4095632.1"/>
    <property type="molecule type" value="Genomic_DNA"/>
</dbReference>
<dbReference type="STRING" id="33203.A0A179HM10"/>
<reference evidence="5 7" key="2">
    <citation type="journal article" date="2016" name="Front. Microbiol.">
        <title>Genome and transcriptome sequences reveal the specific parasitism of the nematophagous Purpureocillium lilacinum 36-1.</title>
        <authorList>
            <person name="Xie J."/>
            <person name="Li S."/>
            <person name="Mo C."/>
            <person name="Xiao X."/>
            <person name="Peng D."/>
            <person name="Wang G."/>
            <person name="Xiao Y."/>
        </authorList>
    </citation>
    <scope>NUCLEOTIDE SEQUENCE [LARGE SCALE GENOMIC DNA]</scope>
    <source>
        <strain evidence="5 7">36-1</strain>
    </source>
</reference>
<evidence type="ECO:0000313" key="6">
    <source>
        <dbReference type="Proteomes" id="UP000078340"/>
    </source>
</evidence>